<evidence type="ECO:0008006" key="4">
    <source>
        <dbReference type="Google" id="ProtNLM"/>
    </source>
</evidence>
<reference evidence="3" key="1">
    <citation type="submission" date="2016-10" db="EMBL/GenBank/DDBJ databases">
        <authorList>
            <person name="Varghese N."/>
            <person name="Submissions S."/>
        </authorList>
    </citation>
    <scope>NUCLEOTIDE SEQUENCE [LARGE SCALE GENOMIC DNA]</scope>
    <source>
        <strain evidence="3">DSM 16995</strain>
    </source>
</reference>
<gene>
    <name evidence="2" type="ORF">SAMN05660337_1470</name>
</gene>
<accession>A0A1G9FB47</accession>
<dbReference type="Proteomes" id="UP000199053">
    <property type="component" value="Unassembled WGS sequence"/>
</dbReference>
<keyword evidence="3" id="KW-1185">Reference proteome</keyword>
<evidence type="ECO:0000256" key="1">
    <source>
        <dbReference type="SAM" id="SignalP"/>
    </source>
</evidence>
<name>A0A1G9FB47_9BACT</name>
<dbReference type="AlphaFoldDB" id="A0A1G9FB47"/>
<dbReference type="OrthoDB" id="5459022at2"/>
<dbReference type="PROSITE" id="PS51257">
    <property type="entry name" value="PROKAR_LIPOPROTEIN"/>
    <property type="match status" value="1"/>
</dbReference>
<evidence type="ECO:0000313" key="3">
    <source>
        <dbReference type="Proteomes" id="UP000199053"/>
    </source>
</evidence>
<sequence>MRPLILIFLLLFAGCTSYQNPGLDPSVNQGERFAKDRKECTDRAKKATGSAPGNQLRFLKTYEQEQKEYTRENRAYESCMSGRGWIKK</sequence>
<dbReference type="STRING" id="246191.SAMN05660337_1470"/>
<protein>
    <recommendedName>
        <fullName evidence="4">Lipoprotein</fullName>
    </recommendedName>
</protein>
<proteinExistence type="predicted"/>
<keyword evidence="1" id="KW-0732">Signal</keyword>
<organism evidence="2 3">
    <name type="scientific">Maridesulfovibrio ferrireducens</name>
    <dbReference type="NCBI Taxonomy" id="246191"/>
    <lineage>
        <taxon>Bacteria</taxon>
        <taxon>Pseudomonadati</taxon>
        <taxon>Thermodesulfobacteriota</taxon>
        <taxon>Desulfovibrionia</taxon>
        <taxon>Desulfovibrionales</taxon>
        <taxon>Desulfovibrionaceae</taxon>
        <taxon>Maridesulfovibrio</taxon>
    </lineage>
</organism>
<feature type="signal peptide" evidence="1">
    <location>
        <begin position="1"/>
        <end position="18"/>
    </location>
</feature>
<evidence type="ECO:0000313" key="2">
    <source>
        <dbReference type="EMBL" id="SDK85607.1"/>
    </source>
</evidence>
<feature type="chain" id="PRO_5011586338" description="Lipoprotein" evidence="1">
    <location>
        <begin position="19"/>
        <end position="88"/>
    </location>
</feature>
<dbReference type="RefSeq" id="WP_092159687.1">
    <property type="nucleotide sequence ID" value="NZ_FNGA01000002.1"/>
</dbReference>
<dbReference type="EMBL" id="FNGA01000002">
    <property type="protein sequence ID" value="SDK85607.1"/>
    <property type="molecule type" value="Genomic_DNA"/>
</dbReference>